<keyword evidence="3 6" id="KW-1133">Transmembrane helix</keyword>
<protein>
    <recommendedName>
        <fullName evidence="7">Rhodopsin domain-containing protein</fullName>
    </recommendedName>
</protein>
<dbReference type="InterPro" id="IPR049326">
    <property type="entry name" value="Rhodopsin_dom_fungi"/>
</dbReference>
<accession>A0A2V1D5F9</accession>
<reference evidence="8 9" key="1">
    <citation type="journal article" date="2018" name="Sci. Rep.">
        <title>Comparative genomics provides insights into the lifestyle and reveals functional heterogeneity of dark septate endophytic fungi.</title>
        <authorList>
            <person name="Knapp D.G."/>
            <person name="Nemeth J.B."/>
            <person name="Barry K."/>
            <person name="Hainaut M."/>
            <person name="Henrissat B."/>
            <person name="Johnson J."/>
            <person name="Kuo A."/>
            <person name="Lim J.H.P."/>
            <person name="Lipzen A."/>
            <person name="Nolan M."/>
            <person name="Ohm R.A."/>
            <person name="Tamas L."/>
            <person name="Grigoriev I.V."/>
            <person name="Spatafora J.W."/>
            <person name="Nagy L.G."/>
            <person name="Kovacs G.M."/>
        </authorList>
    </citation>
    <scope>NUCLEOTIDE SEQUENCE [LARGE SCALE GENOMIC DNA]</scope>
    <source>
        <strain evidence="8 9">DSE2036</strain>
    </source>
</reference>
<proteinExistence type="inferred from homology"/>
<evidence type="ECO:0000313" key="8">
    <source>
        <dbReference type="EMBL" id="PVH93245.1"/>
    </source>
</evidence>
<name>A0A2V1D5F9_9PLEO</name>
<dbReference type="PANTHER" id="PTHR33048">
    <property type="entry name" value="PTH11-LIKE INTEGRAL MEMBRANE PROTEIN (AFU_ORTHOLOGUE AFUA_5G11245)"/>
    <property type="match status" value="1"/>
</dbReference>
<comment type="similarity">
    <text evidence="5">Belongs to the SAT4 family.</text>
</comment>
<dbReference type="Pfam" id="PF20684">
    <property type="entry name" value="Fung_rhodopsin"/>
    <property type="match status" value="1"/>
</dbReference>
<evidence type="ECO:0000256" key="4">
    <source>
        <dbReference type="ARBA" id="ARBA00023136"/>
    </source>
</evidence>
<dbReference type="GO" id="GO:0016020">
    <property type="term" value="C:membrane"/>
    <property type="evidence" value="ECO:0007669"/>
    <property type="project" value="UniProtKB-SubCell"/>
</dbReference>
<evidence type="ECO:0000256" key="6">
    <source>
        <dbReference type="SAM" id="Phobius"/>
    </source>
</evidence>
<keyword evidence="4 6" id="KW-0472">Membrane</keyword>
<evidence type="ECO:0000256" key="5">
    <source>
        <dbReference type="ARBA" id="ARBA00038359"/>
    </source>
</evidence>
<dbReference type="OrthoDB" id="444631at2759"/>
<dbReference type="AlphaFoldDB" id="A0A2V1D5F9"/>
<dbReference type="InterPro" id="IPR052337">
    <property type="entry name" value="SAT4-like"/>
</dbReference>
<organism evidence="8 9">
    <name type="scientific">Periconia macrospinosa</name>
    <dbReference type="NCBI Taxonomy" id="97972"/>
    <lineage>
        <taxon>Eukaryota</taxon>
        <taxon>Fungi</taxon>
        <taxon>Dikarya</taxon>
        <taxon>Ascomycota</taxon>
        <taxon>Pezizomycotina</taxon>
        <taxon>Dothideomycetes</taxon>
        <taxon>Pleosporomycetidae</taxon>
        <taxon>Pleosporales</taxon>
        <taxon>Massarineae</taxon>
        <taxon>Periconiaceae</taxon>
        <taxon>Periconia</taxon>
    </lineage>
</organism>
<evidence type="ECO:0000256" key="3">
    <source>
        <dbReference type="ARBA" id="ARBA00022989"/>
    </source>
</evidence>
<dbReference type="EMBL" id="KZ805604">
    <property type="protein sequence ID" value="PVH93245.1"/>
    <property type="molecule type" value="Genomic_DNA"/>
</dbReference>
<evidence type="ECO:0000313" key="9">
    <source>
        <dbReference type="Proteomes" id="UP000244855"/>
    </source>
</evidence>
<feature type="domain" description="Rhodopsin" evidence="7">
    <location>
        <begin position="3"/>
        <end position="93"/>
    </location>
</feature>
<dbReference type="PANTHER" id="PTHR33048:SF47">
    <property type="entry name" value="INTEGRAL MEMBRANE PROTEIN-RELATED"/>
    <property type="match status" value="1"/>
</dbReference>
<gene>
    <name evidence="8" type="ORF">DM02DRAFT_541959</name>
</gene>
<dbReference type="Proteomes" id="UP000244855">
    <property type="component" value="Unassembled WGS sequence"/>
</dbReference>
<keyword evidence="2 6" id="KW-0812">Transmembrane</keyword>
<evidence type="ECO:0000259" key="7">
    <source>
        <dbReference type="Pfam" id="PF20684"/>
    </source>
</evidence>
<evidence type="ECO:0000256" key="1">
    <source>
        <dbReference type="ARBA" id="ARBA00004141"/>
    </source>
</evidence>
<keyword evidence="9" id="KW-1185">Reference proteome</keyword>
<evidence type="ECO:0000256" key="2">
    <source>
        <dbReference type="ARBA" id="ARBA00022692"/>
    </source>
</evidence>
<comment type="subcellular location">
    <subcellularLocation>
        <location evidence="1">Membrane</location>
        <topology evidence="1">Multi-pass membrane protein</topology>
    </subcellularLocation>
</comment>
<feature type="transmembrane region" description="Helical" evidence="6">
    <location>
        <begin position="30"/>
        <end position="53"/>
    </location>
</feature>
<feature type="transmembrane region" description="Helical" evidence="6">
    <location>
        <begin position="73"/>
        <end position="94"/>
    </location>
</feature>
<sequence>MPSYALTHLFVKLSISLQYLRISVMRFEKLLCYVLISFIVLQSITYCVLAFTLCTPFEAMWNRHMPGAKCINITVMYSVGLCLTIAMDFAILLFRYLF</sequence>